<feature type="repeat" description="PPR" evidence="2">
    <location>
        <begin position="127"/>
        <end position="161"/>
    </location>
</feature>
<dbReference type="InterPro" id="IPR036915">
    <property type="entry name" value="Cyclin-like_sf"/>
</dbReference>
<dbReference type="CDD" id="cd00043">
    <property type="entry name" value="CYCLIN_SF"/>
    <property type="match status" value="1"/>
</dbReference>
<evidence type="ECO:0000313" key="4">
    <source>
        <dbReference type="EMBL" id="SZX73733.1"/>
    </source>
</evidence>
<dbReference type="Pfam" id="PF17177">
    <property type="entry name" value="PPR_long"/>
    <property type="match status" value="1"/>
</dbReference>
<proteinExistence type="predicted"/>
<dbReference type="GO" id="GO:0003729">
    <property type="term" value="F:mRNA binding"/>
    <property type="evidence" value="ECO:0007669"/>
    <property type="project" value="TreeGrafter"/>
</dbReference>
<dbReference type="STRING" id="3088.A0A383W914"/>
<dbReference type="SUPFAM" id="SSF47954">
    <property type="entry name" value="Cyclin-like"/>
    <property type="match status" value="1"/>
</dbReference>
<dbReference type="Pfam" id="PF13812">
    <property type="entry name" value="PPR_3"/>
    <property type="match status" value="1"/>
</dbReference>
<evidence type="ECO:0000259" key="3">
    <source>
        <dbReference type="Pfam" id="PF17177"/>
    </source>
</evidence>
<reference evidence="4 5" key="1">
    <citation type="submission" date="2016-10" db="EMBL/GenBank/DDBJ databases">
        <authorList>
            <person name="Cai Z."/>
        </authorList>
    </citation>
    <scope>NUCLEOTIDE SEQUENCE [LARGE SCALE GENOMIC DNA]</scope>
</reference>
<feature type="repeat" description="PPR" evidence="2">
    <location>
        <begin position="232"/>
        <end position="266"/>
    </location>
</feature>
<dbReference type="InterPro" id="IPR011990">
    <property type="entry name" value="TPR-like_helical_dom_sf"/>
</dbReference>
<dbReference type="EMBL" id="FNXT01001197">
    <property type="protein sequence ID" value="SZX73733.1"/>
    <property type="molecule type" value="Genomic_DNA"/>
</dbReference>
<name>A0A383W914_TETOB</name>
<keyword evidence="5" id="KW-1185">Reference proteome</keyword>
<protein>
    <recommendedName>
        <fullName evidence="3">PROP1-like PPR domain-containing protein</fullName>
    </recommendedName>
</protein>
<dbReference type="Gene3D" id="1.10.472.10">
    <property type="entry name" value="Cyclin-like"/>
    <property type="match status" value="2"/>
</dbReference>
<evidence type="ECO:0000256" key="2">
    <source>
        <dbReference type="PROSITE-ProRule" id="PRU00708"/>
    </source>
</evidence>
<dbReference type="PANTHER" id="PTHR47938">
    <property type="entry name" value="RESPIRATORY COMPLEX I CHAPERONE (CIA84), PUTATIVE (AFU_ORTHOLOGUE AFUA_2G06020)-RELATED"/>
    <property type="match status" value="1"/>
</dbReference>
<organism evidence="4 5">
    <name type="scientific">Tetradesmus obliquus</name>
    <name type="common">Green alga</name>
    <name type="synonym">Acutodesmus obliquus</name>
    <dbReference type="NCBI Taxonomy" id="3088"/>
    <lineage>
        <taxon>Eukaryota</taxon>
        <taxon>Viridiplantae</taxon>
        <taxon>Chlorophyta</taxon>
        <taxon>core chlorophytes</taxon>
        <taxon>Chlorophyceae</taxon>
        <taxon>CS clade</taxon>
        <taxon>Sphaeropleales</taxon>
        <taxon>Scenedesmaceae</taxon>
        <taxon>Tetradesmus</taxon>
    </lineage>
</organism>
<accession>A0A383W914</accession>
<dbReference type="InterPro" id="IPR033443">
    <property type="entry name" value="PROP1-like_PPR_dom"/>
</dbReference>
<feature type="repeat" description="PPR" evidence="2">
    <location>
        <begin position="92"/>
        <end position="126"/>
    </location>
</feature>
<feature type="domain" description="PROP1-like PPR" evidence="3">
    <location>
        <begin position="96"/>
        <end position="248"/>
    </location>
</feature>
<feature type="repeat" description="PPR" evidence="2">
    <location>
        <begin position="162"/>
        <end position="196"/>
    </location>
</feature>
<dbReference type="NCBIfam" id="TIGR00756">
    <property type="entry name" value="PPR"/>
    <property type="match status" value="5"/>
</dbReference>
<feature type="repeat" description="PPR" evidence="2">
    <location>
        <begin position="267"/>
        <end position="301"/>
    </location>
</feature>
<dbReference type="PROSITE" id="PS51375">
    <property type="entry name" value="PPR"/>
    <property type="match status" value="7"/>
</dbReference>
<keyword evidence="1" id="KW-0677">Repeat</keyword>
<dbReference type="PANTHER" id="PTHR47938:SF35">
    <property type="entry name" value="PENTATRICOPEPTIDE REPEAT-CONTAINING PROTEIN 4, MITOCHONDRIAL-RELATED"/>
    <property type="match status" value="1"/>
</dbReference>
<dbReference type="Gene3D" id="1.25.40.10">
    <property type="entry name" value="Tetratricopeptide repeat domain"/>
    <property type="match status" value="3"/>
</dbReference>
<feature type="repeat" description="PPR" evidence="2">
    <location>
        <begin position="336"/>
        <end position="370"/>
    </location>
</feature>
<dbReference type="AlphaFoldDB" id="A0A383W914"/>
<sequence>MVSSVQRGERLSDTSAGREDVTVEDLVKTVQQLPASASAVEAIAAGLAYLDSRAAAALLKALAKAGLGQRAVEIFDYLRTLDPEHELYSLADIFTYTTMISQCNSHHQLRRALELVAEMRSRAVPLNVHTYSALLNVCLKANELDLSLDVYAQMLAEGCTPNLVTYNTLLDIYNKTGRWMDALNVLELLQHQNIKPEARTYNAIISTCNAAGRYAEAVRVHKVMGAAGVEPNGATFNAALTSYARSGQLDAALGLFHAMAARGYERGANTYAAVLAACDLPGRWDLALELLQQMQSEGLRPSTACLTSAISACLHGGQPARAEQLFERMYTVCKPDASTVNCLVCVYCRLGKHQQAVNMLEVMLRGGQHVDLTTYDAAIDACWATGVVPLQKYALQLYGRAHQQGLFQGLVSEQACAEGSLLDIQLPGGSPHVVLISLLHMLHELRYHFAAMGGAPCVGKVLLRLGLQGQDAKALSHVVSSQLCTLASPFVALPAPAFCNQPGMPAQVEELQFAADSLAVAEWLHGSAVAVALGVLSQSGRGIMPGMAGGMMGSRGVDGMMAAQEDAQRELKCRQAMMSVQAFERTCGINAQAIPPAALLQRAELVQALLRSAPCIGLAAEVAHDAVQLLDRALASPLAGNVSGRLLAAACLHITAHHDASSAPMLAALFQAGSPQQLLIVVAQVRQVLGGGCVAISAMRVLRLLLERLGVESDELSATRYVCGQALLLAGAAAQSAAFVGCPPSVVAVAVLCACRVAAGLLPAWPSALAALTGYDESSDVLQPYLKAAMQLLLEL</sequence>
<dbReference type="InterPro" id="IPR002885">
    <property type="entry name" value="PPR_rpt"/>
</dbReference>
<dbReference type="Proteomes" id="UP000256970">
    <property type="component" value="Unassembled WGS sequence"/>
</dbReference>
<dbReference type="Pfam" id="PF13041">
    <property type="entry name" value="PPR_2"/>
    <property type="match status" value="1"/>
</dbReference>
<dbReference type="Pfam" id="PF01535">
    <property type="entry name" value="PPR"/>
    <property type="match status" value="1"/>
</dbReference>
<evidence type="ECO:0000256" key="1">
    <source>
        <dbReference type="ARBA" id="ARBA00022737"/>
    </source>
</evidence>
<gene>
    <name evidence="4" type="ORF">BQ4739_LOCUS13986</name>
</gene>
<feature type="repeat" description="PPR" evidence="2">
    <location>
        <begin position="197"/>
        <end position="231"/>
    </location>
</feature>
<evidence type="ECO:0000313" key="5">
    <source>
        <dbReference type="Proteomes" id="UP000256970"/>
    </source>
</evidence>